<evidence type="ECO:0000313" key="1">
    <source>
        <dbReference type="EMBL" id="SMP78481.1"/>
    </source>
</evidence>
<evidence type="ECO:0000313" key="2">
    <source>
        <dbReference type="Proteomes" id="UP001158067"/>
    </source>
</evidence>
<dbReference type="EMBL" id="FXUG01000026">
    <property type="protein sequence ID" value="SMP78481.1"/>
    <property type="molecule type" value="Genomic_DNA"/>
</dbReference>
<accession>A0ABY1QUT6</accession>
<reference evidence="1 2" key="1">
    <citation type="submission" date="2017-05" db="EMBL/GenBank/DDBJ databases">
        <authorList>
            <person name="Varghese N."/>
            <person name="Submissions S."/>
        </authorList>
    </citation>
    <scope>NUCLEOTIDE SEQUENCE [LARGE SCALE GENOMIC DNA]</scope>
    <source>
        <strain evidence="1 2">DSM 25457</strain>
    </source>
</reference>
<name>A0ABY1QUT6_9BACT</name>
<gene>
    <name evidence="1" type="ORF">SAMN06265222_12628</name>
</gene>
<proteinExistence type="predicted"/>
<organism evidence="1 2">
    <name type="scientific">Neorhodopirellula lusitana</name>
    <dbReference type="NCBI Taxonomy" id="445327"/>
    <lineage>
        <taxon>Bacteria</taxon>
        <taxon>Pseudomonadati</taxon>
        <taxon>Planctomycetota</taxon>
        <taxon>Planctomycetia</taxon>
        <taxon>Pirellulales</taxon>
        <taxon>Pirellulaceae</taxon>
        <taxon>Neorhodopirellula</taxon>
    </lineage>
</organism>
<protein>
    <submittedName>
        <fullName evidence="1">Uncharacterized protein</fullName>
    </submittedName>
</protein>
<comment type="caution">
    <text evidence="1">The sequence shown here is derived from an EMBL/GenBank/DDBJ whole genome shotgun (WGS) entry which is preliminary data.</text>
</comment>
<keyword evidence="2" id="KW-1185">Reference proteome</keyword>
<sequence length="170" mass="18560">MAPYSSATGVTRTSVGLLVTKRYAGEYQLHDQHEVWKEGGVRMPRSLMLPLCSSLPLICSLDDVVLLSTSRILMRCRGLRTGLATQVNRDTEKNRVGTKTRKSSSPATLFPSVSPSLPRQAFAKGGLTKTSSTCKDVRFDIGHAGSMTRISYIDSKADCFAKPVACHRNP</sequence>
<dbReference type="Proteomes" id="UP001158067">
    <property type="component" value="Unassembled WGS sequence"/>
</dbReference>